<feature type="compositionally biased region" description="Polar residues" evidence="1">
    <location>
        <begin position="38"/>
        <end position="53"/>
    </location>
</feature>
<protein>
    <submittedName>
        <fullName evidence="2">Uncharacterized protein</fullName>
    </submittedName>
</protein>
<name>A0A9D4GJY6_DREPO</name>
<accession>A0A9D4GJY6</accession>
<organism evidence="2 3">
    <name type="scientific">Dreissena polymorpha</name>
    <name type="common">Zebra mussel</name>
    <name type="synonym">Mytilus polymorpha</name>
    <dbReference type="NCBI Taxonomy" id="45954"/>
    <lineage>
        <taxon>Eukaryota</taxon>
        <taxon>Metazoa</taxon>
        <taxon>Spiralia</taxon>
        <taxon>Lophotrochozoa</taxon>
        <taxon>Mollusca</taxon>
        <taxon>Bivalvia</taxon>
        <taxon>Autobranchia</taxon>
        <taxon>Heteroconchia</taxon>
        <taxon>Euheterodonta</taxon>
        <taxon>Imparidentia</taxon>
        <taxon>Neoheterodontei</taxon>
        <taxon>Myida</taxon>
        <taxon>Dreissenoidea</taxon>
        <taxon>Dreissenidae</taxon>
        <taxon>Dreissena</taxon>
    </lineage>
</organism>
<evidence type="ECO:0000313" key="2">
    <source>
        <dbReference type="EMBL" id="KAH3818470.1"/>
    </source>
</evidence>
<reference evidence="2" key="2">
    <citation type="submission" date="2020-11" db="EMBL/GenBank/DDBJ databases">
        <authorList>
            <person name="McCartney M.A."/>
            <person name="Auch B."/>
            <person name="Kono T."/>
            <person name="Mallez S."/>
            <person name="Becker A."/>
            <person name="Gohl D.M."/>
            <person name="Silverstein K.A.T."/>
            <person name="Koren S."/>
            <person name="Bechman K.B."/>
            <person name="Herman A."/>
            <person name="Abrahante J.E."/>
            <person name="Garbe J."/>
        </authorList>
    </citation>
    <scope>NUCLEOTIDE SEQUENCE</scope>
    <source>
        <strain evidence="2">Duluth1</strain>
        <tissue evidence="2">Whole animal</tissue>
    </source>
</reference>
<reference evidence="2" key="1">
    <citation type="journal article" date="2019" name="bioRxiv">
        <title>The Genome of the Zebra Mussel, Dreissena polymorpha: A Resource for Invasive Species Research.</title>
        <authorList>
            <person name="McCartney M.A."/>
            <person name="Auch B."/>
            <person name="Kono T."/>
            <person name="Mallez S."/>
            <person name="Zhang Y."/>
            <person name="Obille A."/>
            <person name="Becker A."/>
            <person name="Abrahante J.E."/>
            <person name="Garbe J."/>
            <person name="Badalamenti J.P."/>
            <person name="Herman A."/>
            <person name="Mangelson H."/>
            <person name="Liachko I."/>
            <person name="Sullivan S."/>
            <person name="Sone E.D."/>
            <person name="Koren S."/>
            <person name="Silverstein K.A.T."/>
            <person name="Beckman K.B."/>
            <person name="Gohl D.M."/>
        </authorList>
    </citation>
    <scope>NUCLEOTIDE SEQUENCE</scope>
    <source>
        <strain evidence="2">Duluth1</strain>
        <tissue evidence="2">Whole animal</tissue>
    </source>
</reference>
<proteinExistence type="predicted"/>
<gene>
    <name evidence="2" type="ORF">DPMN_120191</name>
</gene>
<keyword evidence="3" id="KW-1185">Reference proteome</keyword>
<dbReference type="EMBL" id="JAIWYP010000005">
    <property type="protein sequence ID" value="KAH3818470.1"/>
    <property type="molecule type" value="Genomic_DNA"/>
</dbReference>
<evidence type="ECO:0000313" key="3">
    <source>
        <dbReference type="Proteomes" id="UP000828390"/>
    </source>
</evidence>
<sequence>MSTVRGNGETGGVGDGEATAEGQNSFKPYPDQQGLFGFQSTLEESSSYGNSVGTVLTELSKRPAGIVP</sequence>
<comment type="caution">
    <text evidence="2">The sequence shown here is derived from an EMBL/GenBank/DDBJ whole genome shotgun (WGS) entry which is preliminary data.</text>
</comment>
<dbReference type="Proteomes" id="UP000828390">
    <property type="component" value="Unassembled WGS sequence"/>
</dbReference>
<feature type="region of interest" description="Disordered" evidence="1">
    <location>
        <begin position="1"/>
        <end position="53"/>
    </location>
</feature>
<dbReference type="AlphaFoldDB" id="A0A9D4GJY6"/>
<evidence type="ECO:0000256" key="1">
    <source>
        <dbReference type="SAM" id="MobiDB-lite"/>
    </source>
</evidence>